<dbReference type="SUPFAM" id="SSF50685">
    <property type="entry name" value="Barwin-like endoglucanases"/>
    <property type="match status" value="1"/>
</dbReference>
<feature type="chain" id="PRO_5044934769" description="Probable endolytic peptidoglycan transglycosylase RlpA" evidence="3">
    <location>
        <begin position="26"/>
        <end position="278"/>
    </location>
</feature>
<feature type="domain" description="RlpA-like protein double-psi beta-barrel" evidence="5">
    <location>
        <begin position="183"/>
        <end position="270"/>
    </location>
</feature>
<protein>
    <recommendedName>
        <fullName evidence="3">Probable endolytic peptidoglycan transglycosylase RlpA</fullName>
        <ecNumber evidence="3">4.2.2.-</ecNumber>
    </recommendedName>
</protein>
<dbReference type="HAMAP" id="MF_02071">
    <property type="entry name" value="RlpA"/>
    <property type="match status" value="1"/>
</dbReference>
<dbReference type="RefSeq" id="WP_169365831.1">
    <property type="nucleotide sequence ID" value="NZ_JAAVJL010000004.1"/>
</dbReference>
<dbReference type="PANTHER" id="PTHR34183:SF1">
    <property type="entry name" value="ENDOLYTIC PEPTIDOGLYCAN TRANSGLYCOSYLASE RLPA"/>
    <property type="match status" value="1"/>
</dbReference>
<accession>A0ABX1LXG2</accession>
<evidence type="ECO:0000256" key="2">
    <source>
        <dbReference type="ARBA" id="ARBA00023316"/>
    </source>
</evidence>
<feature type="signal peptide" evidence="3">
    <location>
        <begin position="1"/>
        <end position="25"/>
    </location>
</feature>
<evidence type="ECO:0000256" key="1">
    <source>
        <dbReference type="ARBA" id="ARBA00023239"/>
    </source>
</evidence>
<dbReference type="InterPro" id="IPR012997">
    <property type="entry name" value="RplA"/>
</dbReference>
<evidence type="ECO:0000313" key="7">
    <source>
        <dbReference type="Proteomes" id="UP000738376"/>
    </source>
</evidence>
<dbReference type="InterPro" id="IPR009009">
    <property type="entry name" value="RlpA-like_DPBB"/>
</dbReference>
<dbReference type="CDD" id="cd22268">
    <property type="entry name" value="DPBB_RlpA-like"/>
    <property type="match status" value="1"/>
</dbReference>
<sequence length="278" mass="30681" precursor="true">MSSLSKLWAISLISLASSVTSPIFAADLADNKINYDLNQISPEQSSTNKQSSQKPSNDAKPKYIIEFQAKTANEWIITVNQQPTFEVKDLPRAAIATAKLAVILNTPDFDPRQLEPLVVNGEYLGKYKNTILFRIPKSEVVNPSLSLTQWINNLRVAAGAEPMTLVEAQKQMYQLTVTNEKIDGIASWYGPYFQGRQTASGEQFEQQDFTAAHPSLPFDTYLKVTNRQNGRSVVVRINDRGPYVGDRSLDLSHAAAIALNSDEVGVVPVTATILAPLR</sequence>
<dbReference type="EMBL" id="JAAVJL010000004">
    <property type="protein sequence ID" value="NMF60903.1"/>
    <property type="molecule type" value="Genomic_DNA"/>
</dbReference>
<comment type="caution">
    <text evidence="6">The sequence shown here is derived from an EMBL/GenBank/DDBJ whole genome shotgun (WGS) entry which is preliminary data.</text>
</comment>
<dbReference type="NCBIfam" id="TIGR00413">
    <property type="entry name" value="rlpA"/>
    <property type="match status" value="1"/>
</dbReference>
<proteinExistence type="inferred from homology"/>
<keyword evidence="1 3" id="KW-0456">Lyase</keyword>
<evidence type="ECO:0000256" key="3">
    <source>
        <dbReference type="HAMAP-Rule" id="MF_02071"/>
    </source>
</evidence>
<evidence type="ECO:0000256" key="4">
    <source>
        <dbReference type="RuleBase" id="RU003495"/>
    </source>
</evidence>
<dbReference type="PANTHER" id="PTHR34183">
    <property type="entry name" value="ENDOLYTIC PEPTIDOGLYCAN TRANSGLYCOSYLASE RLPA"/>
    <property type="match status" value="1"/>
</dbReference>
<dbReference type="InterPro" id="IPR034718">
    <property type="entry name" value="RlpA"/>
</dbReference>
<comment type="similarity">
    <text evidence="3 4">Belongs to the RlpA family.</text>
</comment>
<keyword evidence="2 3" id="KW-0961">Cell wall biogenesis/degradation</keyword>
<comment type="function">
    <text evidence="3">Lytic transglycosylase with a strong preference for naked glycan strands that lack stem peptides.</text>
</comment>
<dbReference type="InterPro" id="IPR036908">
    <property type="entry name" value="RlpA-like_sf"/>
</dbReference>
<dbReference type="Proteomes" id="UP000738376">
    <property type="component" value="Unassembled WGS sequence"/>
</dbReference>
<keyword evidence="7" id="KW-1185">Reference proteome</keyword>
<dbReference type="Pfam" id="PF03330">
    <property type="entry name" value="DPBB_1"/>
    <property type="match status" value="1"/>
</dbReference>
<name>A0ABX1LXG2_9CYAN</name>
<evidence type="ECO:0000313" key="6">
    <source>
        <dbReference type="EMBL" id="NMF60903.1"/>
    </source>
</evidence>
<reference evidence="6 7" key="1">
    <citation type="submission" date="2020-03" db="EMBL/GenBank/DDBJ databases">
        <title>Draft Genome Sequence of 2-Methylisoborneol Producing Pseudanabaena yagii Strain GIHE-NHR1 Isolated from North Han River in South Korea.</title>
        <authorList>
            <person name="Jeong J."/>
        </authorList>
    </citation>
    <scope>NUCLEOTIDE SEQUENCE [LARGE SCALE GENOMIC DNA]</scope>
    <source>
        <strain evidence="6 7">GIHE-NHR1</strain>
    </source>
</reference>
<keyword evidence="3" id="KW-0732">Signal</keyword>
<organism evidence="6 7">
    <name type="scientific">Pseudanabaena yagii GIHE-NHR1</name>
    <dbReference type="NCBI Taxonomy" id="2722753"/>
    <lineage>
        <taxon>Bacteria</taxon>
        <taxon>Bacillati</taxon>
        <taxon>Cyanobacteriota</taxon>
        <taxon>Cyanophyceae</taxon>
        <taxon>Pseudanabaenales</taxon>
        <taxon>Pseudanabaenaceae</taxon>
        <taxon>Pseudanabaena</taxon>
        <taxon>Pseudanabaena yagii</taxon>
    </lineage>
</organism>
<dbReference type="EC" id="4.2.2.-" evidence="3"/>
<gene>
    <name evidence="3" type="primary">rlpA</name>
    <name evidence="6" type="ORF">HC246_23470</name>
</gene>
<evidence type="ECO:0000259" key="5">
    <source>
        <dbReference type="Pfam" id="PF03330"/>
    </source>
</evidence>
<dbReference type="Gene3D" id="2.40.40.10">
    <property type="entry name" value="RlpA-like domain"/>
    <property type="match status" value="1"/>
</dbReference>